<feature type="transmembrane region" description="Helical" evidence="8">
    <location>
        <begin position="278"/>
        <end position="300"/>
    </location>
</feature>
<comment type="subcellular location">
    <subcellularLocation>
        <location evidence="1">Cell membrane</location>
        <topology evidence="1">Multi-pass membrane protein</topology>
    </subcellularLocation>
</comment>
<evidence type="ECO:0000256" key="6">
    <source>
        <dbReference type="ARBA" id="ARBA00022989"/>
    </source>
</evidence>
<gene>
    <name evidence="9" type="ORF">UFOPK1572_00556</name>
</gene>
<evidence type="ECO:0000256" key="4">
    <source>
        <dbReference type="ARBA" id="ARBA00022960"/>
    </source>
</evidence>
<evidence type="ECO:0000256" key="5">
    <source>
        <dbReference type="ARBA" id="ARBA00022984"/>
    </source>
</evidence>
<accession>A0A6J6D0J8</accession>
<feature type="transmembrane region" description="Helical" evidence="8">
    <location>
        <begin position="449"/>
        <end position="470"/>
    </location>
</feature>
<proteinExistence type="predicted"/>
<dbReference type="EMBL" id="CAEZTC010000051">
    <property type="protein sequence ID" value="CAB4556926.1"/>
    <property type="molecule type" value="Genomic_DNA"/>
</dbReference>
<feature type="transmembrane region" description="Helical" evidence="8">
    <location>
        <begin position="155"/>
        <end position="175"/>
    </location>
</feature>
<dbReference type="AlphaFoldDB" id="A0A6J6D0J8"/>
<keyword evidence="6 8" id="KW-1133">Transmembrane helix</keyword>
<keyword evidence="7 8" id="KW-0472">Membrane</keyword>
<dbReference type="Pfam" id="PF03023">
    <property type="entry name" value="MurJ"/>
    <property type="match status" value="1"/>
</dbReference>
<keyword evidence="4" id="KW-0133">Cell shape</keyword>
<organism evidence="9">
    <name type="scientific">freshwater metagenome</name>
    <dbReference type="NCBI Taxonomy" id="449393"/>
    <lineage>
        <taxon>unclassified sequences</taxon>
        <taxon>metagenomes</taxon>
        <taxon>ecological metagenomes</taxon>
    </lineage>
</organism>
<keyword evidence="5" id="KW-0573">Peptidoglycan synthesis</keyword>
<evidence type="ECO:0000256" key="3">
    <source>
        <dbReference type="ARBA" id="ARBA00022692"/>
    </source>
</evidence>
<feature type="transmembrane region" description="Helical" evidence="8">
    <location>
        <begin position="49"/>
        <end position="67"/>
    </location>
</feature>
<dbReference type="CDD" id="cd13123">
    <property type="entry name" value="MATE_MurJ_like"/>
    <property type="match status" value="1"/>
</dbReference>
<dbReference type="GO" id="GO:0015648">
    <property type="term" value="F:lipid-linked peptidoglycan transporter activity"/>
    <property type="evidence" value="ECO:0007669"/>
    <property type="project" value="TreeGrafter"/>
</dbReference>
<feature type="transmembrane region" description="Helical" evidence="8">
    <location>
        <begin position="321"/>
        <end position="341"/>
    </location>
</feature>
<dbReference type="GO" id="GO:0005886">
    <property type="term" value="C:plasma membrane"/>
    <property type="evidence" value="ECO:0007669"/>
    <property type="project" value="UniProtKB-SubCell"/>
</dbReference>
<dbReference type="PANTHER" id="PTHR47019:SF1">
    <property type="entry name" value="LIPID II FLIPPASE MURJ"/>
    <property type="match status" value="1"/>
</dbReference>
<dbReference type="InterPro" id="IPR004268">
    <property type="entry name" value="MurJ"/>
</dbReference>
<name>A0A6J6D0J8_9ZZZZ</name>
<feature type="transmembrane region" description="Helical" evidence="8">
    <location>
        <begin position="238"/>
        <end position="258"/>
    </location>
</feature>
<feature type="transmembrane region" description="Helical" evidence="8">
    <location>
        <begin position="195"/>
        <end position="217"/>
    </location>
</feature>
<dbReference type="GO" id="GO:0034204">
    <property type="term" value="P:lipid translocation"/>
    <property type="evidence" value="ECO:0007669"/>
    <property type="project" value="TreeGrafter"/>
</dbReference>
<evidence type="ECO:0000256" key="1">
    <source>
        <dbReference type="ARBA" id="ARBA00004651"/>
    </source>
</evidence>
<feature type="transmembrane region" description="Helical" evidence="8">
    <location>
        <begin position="361"/>
        <end position="383"/>
    </location>
</feature>
<dbReference type="GO" id="GO:0009252">
    <property type="term" value="P:peptidoglycan biosynthetic process"/>
    <property type="evidence" value="ECO:0007669"/>
    <property type="project" value="UniProtKB-KW"/>
</dbReference>
<keyword evidence="2" id="KW-1003">Cell membrane</keyword>
<feature type="transmembrane region" description="Helical" evidence="8">
    <location>
        <begin position="482"/>
        <end position="504"/>
    </location>
</feature>
<dbReference type="InterPro" id="IPR051050">
    <property type="entry name" value="Lipid_II_flippase_MurJ/MviN"/>
</dbReference>
<dbReference type="NCBIfam" id="TIGR01695">
    <property type="entry name" value="murJ_mviN"/>
    <property type="match status" value="1"/>
</dbReference>
<feature type="transmembrane region" description="Helical" evidence="8">
    <location>
        <begin position="416"/>
        <end position="437"/>
    </location>
</feature>
<feature type="transmembrane region" description="Helical" evidence="8">
    <location>
        <begin position="127"/>
        <end position="148"/>
    </location>
</feature>
<reference evidence="9" key="1">
    <citation type="submission" date="2020-05" db="EMBL/GenBank/DDBJ databases">
        <authorList>
            <person name="Chiriac C."/>
            <person name="Salcher M."/>
            <person name="Ghai R."/>
            <person name="Kavagutti S V."/>
        </authorList>
    </citation>
    <scope>NUCLEOTIDE SEQUENCE</scope>
</reference>
<evidence type="ECO:0000256" key="2">
    <source>
        <dbReference type="ARBA" id="ARBA00022475"/>
    </source>
</evidence>
<dbReference type="PANTHER" id="PTHR47019">
    <property type="entry name" value="LIPID II FLIPPASE MURJ"/>
    <property type="match status" value="1"/>
</dbReference>
<feature type="transmembrane region" description="Helical" evidence="8">
    <location>
        <begin position="79"/>
        <end position="107"/>
    </location>
</feature>
<feature type="transmembrane region" description="Helical" evidence="8">
    <location>
        <begin position="392"/>
        <end position="410"/>
    </location>
</feature>
<feature type="transmembrane region" description="Helical" evidence="8">
    <location>
        <begin position="7"/>
        <end position="29"/>
    </location>
</feature>
<sequence>MFKDTVIVAIGTAASRVTGLLRVVVLGIILGQTALADAFDGANNSPNSIYELIVGGLLAASLVPLFTRYAEDRDDQATSAIISVSVIFLAVTTVLAVLAAPLIFRLFSLQPSALVDADEYRNAGTAMTRIFLVQIFFYGLTALGTAFLNARRRFVAGAWAPVLANLVTIAILLFIPLSQDGTPGLNDVENNGTFFMLLTLSATSGIVVMALALYPAIRRTDFTFRFTPSMKHPAVRSMLQLSLWTFGYVVTNQIALIVVKNLAEPGSGNQDAYAKAFIFFMLPHSLLTLSIATTFVPELVRKVKNADPIGFAKWLTKGLRWIVLLTVPASLGIIILGQPIVSAMLQYGNFTADAADNTARALQGFGVGLAGFSVYIFSLRAFFAHEDTRTPFFINVVQNIINIVLALILVDRHGVFGLALAFGISYLIAAAIVVVVIHVRYSAIQWHHMYTLLLPITSATCAMSLVLWQVEEFVRWDSSSGHMGELVIAIPAGAMAYVATLWLFKNEECRAVQRGIANRRTRSN</sequence>
<protein>
    <submittedName>
        <fullName evidence="9">Unannotated protein</fullName>
    </submittedName>
</protein>
<evidence type="ECO:0000256" key="8">
    <source>
        <dbReference type="SAM" id="Phobius"/>
    </source>
</evidence>
<evidence type="ECO:0000313" key="9">
    <source>
        <dbReference type="EMBL" id="CAB4556926.1"/>
    </source>
</evidence>
<dbReference type="PRINTS" id="PR01806">
    <property type="entry name" value="VIRFACTRMVIN"/>
</dbReference>
<dbReference type="GO" id="GO:0008360">
    <property type="term" value="P:regulation of cell shape"/>
    <property type="evidence" value="ECO:0007669"/>
    <property type="project" value="UniProtKB-KW"/>
</dbReference>
<keyword evidence="3 8" id="KW-0812">Transmembrane</keyword>
<evidence type="ECO:0000256" key="7">
    <source>
        <dbReference type="ARBA" id="ARBA00023136"/>
    </source>
</evidence>